<dbReference type="Pfam" id="PF01810">
    <property type="entry name" value="LysE"/>
    <property type="match status" value="1"/>
</dbReference>
<feature type="transmembrane region" description="Helical" evidence="6">
    <location>
        <begin position="39"/>
        <end position="63"/>
    </location>
</feature>
<organism evidence="7">
    <name type="scientific">freshwater metagenome</name>
    <dbReference type="NCBI Taxonomy" id="449393"/>
    <lineage>
        <taxon>unclassified sequences</taxon>
        <taxon>metagenomes</taxon>
        <taxon>ecological metagenomes</taxon>
    </lineage>
</organism>
<evidence type="ECO:0000313" key="7">
    <source>
        <dbReference type="EMBL" id="CAB4560521.1"/>
    </source>
</evidence>
<feature type="transmembrane region" description="Helical" evidence="6">
    <location>
        <begin position="146"/>
        <end position="167"/>
    </location>
</feature>
<dbReference type="AlphaFoldDB" id="A0A6J6D9D2"/>
<dbReference type="PANTHER" id="PTHR30086">
    <property type="entry name" value="ARGININE EXPORTER PROTEIN ARGO"/>
    <property type="match status" value="1"/>
</dbReference>
<proteinExistence type="predicted"/>
<feature type="transmembrane region" description="Helical" evidence="6">
    <location>
        <begin position="188"/>
        <end position="205"/>
    </location>
</feature>
<comment type="subcellular location">
    <subcellularLocation>
        <location evidence="1">Cell membrane</location>
        <topology evidence="1">Multi-pass membrane protein</topology>
    </subcellularLocation>
</comment>
<name>A0A6J6D9D2_9ZZZZ</name>
<accession>A0A6J6D9D2</accession>
<evidence type="ECO:0000256" key="5">
    <source>
        <dbReference type="ARBA" id="ARBA00023136"/>
    </source>
</evidence>
<feature type="transmembrane region" description="Helical" evidence="6">
    <location>
        <begin position="69"/>
        <end position="90"/>
    </location>
</feature>
<dbReference type="InterPro" id="IPR001123">
    <property type="entry name" value="LeuE-type"/>
</dbReference>
<feature type="transmembrane region" description="Helical" evidence="6">
    <location>
        <begin position="111"/>
        <end position="134"/>
    </location>
</feature>
<keyword evidence="3 6" id="KW-0812">Transmembrane</keyword>
<evidence type="ECO:0000256" key="1">
    <source>
        <dbReference type="ARBA" id="ARBA00004651"/>
    </source>
</evidence>
<dbReference type="EMBL" id="CAEZSZ010000126">
    <property type="protein sequence ID" value="CAB4560521.1"/>
    <property type="molecule type" value="Genomic_DNA"/>
</dbReference>
<evidence type="ECO:0000256" key="2">
    <source>
        <dbReference type="ARBA" id="ARBA00022475"/>
    </source>
</evidence>
<evidence type="ECO:0000256" key="6">
    <source>
        <dbReference type="SAM" id="Phobius"/>
    </source>
</evidence>
<feature type="transmembrane region" description="Helical" evidence="6">
    <location>
        <begin position="6"/>
        <end position="27"/>
    </location>
</feature>
<gene>
    <name evidence="7" type="ORF">UFOPK1561_00874</name>
</gene>
<dbReference type="GO" id="GO:0005886">
    <property type="term" value="C:plasma membrane"/>
    <property type="evidence" value="ECO:0007669"/>
    <property type="project" value="UniProtKB-SubCell"/>
</dbReference>
<evidence type="ECO:0000256" key="3">
    <source>
        <dbReference type="ARBA" id="ARBA00022692"/>
    </source>
</evidence>
<keyword evidence="4 6" id="KW-1133">Transmembrane helix</keyword>
<sequence length="206" mass="21669">MEIFGAGLIAGLALAIPLGPMAILLIGTTLKSGRGVGSFGALAMASVDACYASIVFAFGNLVIAALSQWVFPLRILGSVILVIIAAKIWLDSRKTLELENSSPSQVVQTKILTYAKFFGLTVINPATAFYFVGITPSVSALNSSQGLAIGFLVFAGGVFFGSLIWQLTLVQMGSLTAKFTDKKVQNQIQRFGAILILVLAVGLLLI</sequence>
<dbReference type="PANTHER" id="PTHR30086:SF20">
    <property type="entry name" value="ARGININE EXPORTER PROTEIN ARGO-RELATED"/>
    <property type="match status" value="1"/>
</dbReference>
<keyword evidence="2" id="KW-1003">Cell membrane</keyword>
<reference evidence="7" key="1">
    <citation type="submission" date="2020-05" db="EMBL/GenBank/DDBJ databases">
        <authorList>
            <person name="Chiriac C."/>
            <person name="Salcher M."/>
            <person name="Ghai R."/>
            <person name="Kavagutti S V."/>
        </authorList>
    </citation>
    <scope>NUCLEOTIDE SEQUENCE</scope>
</reference>
<protein>
    <submittedName>
        <fullName evidence="7">Unannotated protein</fullName>
    </submittedName>
</protein>
<keyword evidence="5 6" id="KW-0472">Membrane</keyword>
<dbReference type="GO" id="GO:0015171">
    <property type="term" value="F:amino acid transmembrane transporter activity"/>
    <property type="evidence" value="ECO:0007669"/>
    <property type="project" value="TreeGrafter"/>
</dbReference>
<evidence type="ECO:0000256" key="4">
    <source>
        <dbReference type="ARBA" id="ARBA00022989"/>
    </source>
</evidence>